<evidence type="ECO:0000256" key="2">
    <source>
        <dbReference type="ARBA" id="ARBA00022946"/>
    </source>
</evidence>
<comment type="caution">
    <text evidence="4">The sequence shown here is derived from an EMBL/GenBank/DDBJ whole genome shotgun (WGS) entry which is preliminary data.</text>
</comment>
<dbReference type="EMBL" id="LGRX02014529">
    <property type="protein sequence ID" value="KAK3264473.1"/>
    <property type="molecule type" value="Genomic_DNA"/>
</dbReference>
<dbReference type="PANTHER" id="PTHR28554:SF1">
    <property type="entry name" value="LARGE RIBOSOMAL SUBUNIT PROTEIN ML45"/>
    <property type="match status" value="1"/>
</dbReference>
<proteinExistence type="predicted"/>
<dbReference type="InterPro" id="IPR051975">
    <property type="entry name" value="mtLSU_mL45"/>
</dbReference>
<evidence type="ECO:0000313" key="5">
    <source>
        <dbReference type="Proteomes" id="UP001190700"/>
    </source>
</evidence>
<keyword evidence="5" id="KW-1185">Reference proteome</keyword>
<gene>
    <name evidence="4" type="ORF">CYMTET_26790</name>
</gene>
<reference evidence="4 5" key="1">
    <citation type="journal article" date="2015" name="Genome Biol. Evol.">
        <title>Comparative Genomics of a Bacterivorous Green Alga Reveals Evolutionary Causalities and Consequences of Phago-Mixotrophic Mode of Nutrition.</title>
        <authorList>
            <person name="Burns J.A."/>
            <person name="Paasch A."/>
            <person name="Narechania A."/>
            <person name="Kim E."/>
        </authorList>
    </citation>
    <scope>NUCLEOTIDE SEQUENCE [LARGE SCALE GENOMIC DNA]</scope>
    <source>
        <strain evidence="4 5">PLY_AMNH</strain>
    </source>
</reference>
<organism evidence="4 5">
    <name type="scientific">Cymbomonas tetramitiformis</name>
    <dbReference type="NCBI Taxonomy" id="36881"/>
    <lineage>
        <taxon>Eukaryota</taxon>
        <taxon>Viridiplantae</taxon>
        <taxon>Chlorophyta</taxon>
        <taxon>Pyramimonadophyceae</taxon>
        <taxon>Pyramimonadales</taxon>
        <taxon>Pyramimonadaceae</taxon>
        <taxon>Cymbomonas</taxon>
    </lineage>
</organism>
<dbReference type="GO" id="GO:0005739">
    <property type="term" value="C:mitochondrion"/>
    <property type="evidence" value="ECO:0007669"/>
    <property type="project" value="UniProtKB-SubCell"/>
</dbReference>
<evidence type="ECO:0000256" key="3">
    <source>
        <dbReference type="ARBA" id="ARBA00023128"/>
    </source>
</evidence>
<sequence>MRGVTPAADLVSSGQGGGQLRPYLLSPQVIAEPYSLPPKLTIVSLFSIDRWRLRGKWALGWLKSAYALAKLKRALDFDLLTFRDKEVRELYEELNKMQSGYSHNELRDMVTPPMFTQLRRLHLVLGRERFGNEILD</sequence>
<dbReference type="Proteomes" id="UP001190700">
    <property type="component" value="Unassembled WGS sequence"/>
</dbReference>
<name>A0AAE0FRS3_9CHLO</name>
<evidence type="ECO:0000256" key="1">
    <source>
        <dbReference type="ARBA" id="ARBA00004173"/>
    </source>
</evidence>
<evidence type="ECO:0000313" key="4">
    <source>
        <dbReference type="EMBL" id="KAK3264473.1"/>
    </source>
</evidence>
<keyword evidence="3" id="KW-0496">Mitochondrion</keyword>
<comment type="subcellular location">
    <subcellularLocation>
        <location evidence="1">Mitochondrion</location>
    </subcellularLocation>
</comment>
<dbReference type="PANTHER" id="PTHR28554">
    <property type="entry name" value="39S RIBOSOMAL PROTEIN L45, MITOCHONDRIAL"/>
    <property type="match status" value="1"/>
</dbReference>
<protein>
    <submittedName>
        <fullName evidence="4">Uncharacterized protein</fullName>
    </submittedName>
</protein>
<keyword evidence="2" id="KW-0809">Transit peptide</keyword>
<accession>A0AAE0FRS3</accession>
<dbReference type="AlphaFoldDB" id="A0AAE0FRS3"/>